<organism evidence="3 4">
    <name type="scientific">Amblyomma americanum</name>
    <name type="common">Lone star tick</name>
    <dbReference type="NCBI Taxonomy" id="6943"/>
    <lineage>
        <taxon>Eukaryota</taxon>
        <taxon>Metazoa</taxon>
        <taxon>Ecdysozoa</taxon>
        <taxon>Arthropoda</taxon>
        <taxon>Chelicerata</taxon>
        <taxon>Arachnida</taxon>
        <taxon>Acari</taxon>
        <taxon>Parasitiformes</taxon>
        <taxon>Ixodida</taxon>
        <taxon>Ixodoidea</taxon>
        <taxon>Ixodidae</taxon>
        <taxon>Amblyomminae</taxon>
        <taxon>Amblyomma</taxon>
    </lineage>
</organism>
<comment type="caution">
    <text evidence="3">The sequence shown here is derived from an EMBL/GenBank/DDBJ whole genome shotgun (WGS) entry which is preliminary data.</text>
</comment>
<sequence length="894" mass="97200">MLKACEGFTGKKKLTRKLSYLCRLVESLQQQNSRRAKVLHVAQAEVESLERDIATMERELDKYRPAKEAAEAKLRHYQVALEKAITDLQQQQKEKATLEAKIKARAKAEENRVNLLRLEVERNTEELKEDKKKADAAGEKCKKMAQQLRHQGLLTKELEEELACITDLSMEQLGTREVDSSSEIHAGDEADPGSLRLEELLTADEHEPLEPSLEECLSAIAETKIPRALSPLPSSPPLTGRPPTSVASLAPVQFAPPTAPLQPALPAGEPPPPVPKQPQLTWPPRPVHSIPVLDPLLSEQGPKDESCEAWQTAREQDPSMQELPKPRKRRLAHSHTQDEQLSDREVQLLTKKPQLSKRESLRLFSSSSSEEEGEVTEEKSAEQSPLGAVPPFSSDRAAAMGGAVSAMSAQAEEAARGALSCGSVHAGMTGTPSGYLSNKAVLGTHGGVVCSPVDCNLAPATASKAAPGDPSSQGTLGMRGGVACSPANAPLSRELPVNATRAREGHNVEVVCSPATATASKTTSGSLSGGGQNAGLYRLFLRSQAHVVVSQQAFYKGVISKAVQAVLQKLAFFAEQPEAHPEDLVQHIRKVKGDSLVRGALCYLYHCKANPVSAYCHSEQAPPLITKFETLLLQALAQKQDGWVMLLSALQARYWSSSQPKMLMGQASYVRLIGVLCCKLDEPTVAQTLIWDLLGTNHAPFLVASVVGAWPGVLKALPPGIVQKTVAYLLLDSPEHTLNSTLEFQARQVLRMLGPLHGFDKCIPKQLAEELLAPLLSPHKCGDTCVMHHRSLQELCQRSPESLLPWLLEQRLAPLAQSLLSNGGSGCLLLLPVSLWKMYTEPPKALEPLITKLVRRVRSSGELGMFALHLLVVSWIEYCLISGASGRCIPWRGF</sequence>
<feature type="region of interest" description="Disordered" evidence="2">
    <location>
        <begin position="461"/>
        <end position="480"/>
    </location>
</feature>
<feature type="coiled-coil region" evidence="1">
    <location>
        <begin position="39"/>
        <end position="137"/>
    </location>
</feature>
<evidence type="ECO:0000313" key="4">
    <source>
        <dbReference type="Proteomes" id="UP001321473"/>
    </source>
</evidence>
<protein>
    <submittedName>
        <fullName evidence="3">Uncharacterized protein</fullName>
    </submittedName>
</protein>
<dbReference type="EMBL" id="JARKHS020015683">
    <property type="protein sequence ID" value="KAK8774234.1"/>
    <property type="molecule type" value="Genomic_DNA"/>
</dbReference>
<gene>
    <name evidence="3" type="ORF">V5799_011233</name>
</gene>
<accession>A0AAQ4EHP0</accession>
<feature type="compositionally biased region" description="Basic and acidic residues" evidence="2">
    <location>
        <begin position="335"/>
        <end position="346"/>
    </location>
</feature>
<name>A0AAQ4EHP0_AMBAM</name>
<evidence type="ECO:0000256" key="1">
    <source>
        <dbReference type="SAM" id="Coils"/>
    </source>
</evidence>
<feature type="region of interest" description="Disordered" evidence="2">
    <location>
        <begin position="228"/>
        <end position="394"/>
    </location>
</feature>
<evidence type="ECO:0000313" key="3">
    <source>
        <dbReference type="EMBL" id="KAK8774234.1"/>
    </source>
</evidence>
<dbReference type="Proteomes" id="UP001321473">
    <property type="component" value="Unassembled WGS sequence"/>
</dbReference>
<feature type="compositionally biased region" description="Pro residues" evidence="2">
    <location>
        <begin position="268"/>
        <end position="286"/>
    </location>
</feature>
<reference evidence="3 4" key="1">
    <citation type="journal article" date="2023" name="Arcadia Sci">
        <title>De novo assembly of a long-read Amblyomma americanum tick genome.</title>
        <authorList>
            <person name="Chou S."/>
            <person name="Poskanzer K.E."/>
            <person name="Rollins M."/>
            <person name="Thuy-Boun P.S."/>
        </authorList>
    </citation>
    <scope>NUCLEOTIDE SEQUENCE [LARGE SCALE GENOMIC DNA]</scope>
    <source>
        <strain evidence="3">F_SG_1</strain>
        <tissue evidence="3">Salivary glands</tissue>
    </source>
</reference>
<keyword evidence="1" id="KW-0175">Coiled coil</keyword>
<proteinExistence type="predicted"/>
<keyword evidence="4" id="KW-1185">Reference proteome</keyword>
<dbReference type="AlphaFoldDB" id="A0AAQ4EHP0"/>
<evidence type="ECO:0000256" key="2">
    <source>
        <dbReference type="SAM" id="MobiDB-lite"/>
    </source>
</evidence>